<dbReference type="PANTHER" id="PTHR33514">
    <property type="entry name" value="PROTEIN ABCI12, CHLOROPLASTIC"/>
    <property type="match status" value="1"/>
</dbReference>
<organism evidence="6 7">
    <name type="scientific">Hoyosella altamirensis</name>
    <dbReference type="NCBI Taxonomy" id="616997"/>
    <lineage>
        <taxon>Bacteria</taxon>
        <taxon>Bacillati</taxon>
        <taxon>Actinomycetota</taxon>
        <taxon>Actinomycetes</taxon>
        <taxon>Mycobacteriales</taxon>
        <taxon>Hoyosellaceae</taxon>
        <taxon>Hoyosella</taxon>
    </lineage>
</organism>
<evidence type="ECO:0000256" key="1">
    <source>
        <dbReference type="ARBA" id="ARBA00004141"/>
    </source>
</evidence>
<feature type="transmembrane region" description="Helical" evidence="5">
    <location>
        <begin position="88"/>
        <end position="108"/>
    </location>
</feature>
<reference evidence="6 7" key="1">
    <citation type="submission" date="2020-08" db="EMBL/GenBank/DDBJ databases">
        <title>Sequencing the genomes of 1000 actinobacteria strains.</title>
        <authorList>
            <person name="Klenk H.-P."/>
        </authorList>
    </citation>
    <scope>NUCLEOTIDE SEQUENCE [LARGE SCALE GENOMIC DNA]</scope>
    <source>
        <strain evidence="6 7">DSM 45258</strain>
    </source>
</reference>
<keyword evidence="4 5" id="KW-0472">Membrane</keyword>
<dbReference type="InterPro" id="IPR003339">
    <property type="entry name" value="ABC/ECF_trnsptr_transmembrane"/>
</dbReference>
<evidence type="ECO:0000256" key="2">
    <source>
        <dbReference type="ARBA" id="ARBA00022692"/>
    </source>
</evidence>
<feature type="transmembrane region" description="Helical" evidence="5">
    <location>
        <begin position="218"/>
        <end position="237"/>
    </location>
</feature>
<comment type="caution">
    <text evidence="6">The sequence shown here is derived from an EMBL/GenBank/DDBJ whole genome shotgun (WGS) entry which is preliminary data.</text>
</comment>
<keyword evidence="7" id="KW-1185">Reference proteome</keyword>
<evidence type="ECO:0000256" key="3">
    <source>
        <dbReference type="ARBA" id="ARBA00022989"/>
    </source>
</evidence>
<evidence type="ECO:0000313" key="6">
    <source>
        <dbReference type="EMBL" id="MBB3039844.1"/>
    </source>
</evidence>
<dbReference type="Pfam" id="PF02361">
    <property type="entry name" value="CbiQ"/>
    <property type="match status" value="1"/>
</dbReference>
<name>A0A839RUV9_9ACTN</name>
<accession>A0A839RUV9</accession>
<evidence type="ECO:0000313" key="7">
    <source>
        <dbReference type="Proteomes" id="UP000567922"/>
    </source>
</evidence>
<comment type="subcellular location">
    <subcellularLocation>
        <location evidence="1">Membrane</location>
        <topology evidence="1">Multi-pass membrane protein</topology>
    </subcellularLocation>
</comment>
<keyword evidence="3 5" id="KW-1133">Transmembrane helix</keyword>
<dbReference type="AlphaFoldDB" id="A0A839RUV9"/>
<dbReference type="Proteomes" id="UP000567922">
    <property type="component" value="Unassembled WGS sequence"/>
</dbReference>
<protein>
    <submittedName>
        <fullName evidence="6">Energy-coupling factor transport system permease protein</fullName>
    </submittedName>
</protein>
<gene>
    <name evidence="6" type="ORF">FHU29_004334</name>
</gene>
<dbReference type="GO" id="GO:0005886">
    <property type="term" value="C:plasma membrane"/>
    <property type="evidence" value="ECO:0007669"/>
    <property type="project" value="TreeGrafter"/>
</dbReference>
<dbReference type="PANTHER" id="PTHR33514:SF13">
    <property type="entry name" value="PROTEIN ABCI12, CHLOROPLASTIC"/>
    <property type="match status" value="1"/>
</dbReference>
<dbReference type="CDD" id="cd16914">
    <property type="entry name" value="EcfT"/>
    <property type="match status" value="1"/>
</dbReference>
<evidence type="ECO:0000256" key="5">
    <source>
        <dbReference type="SAM" id="Phobius"/>
    </source>
</evidence>
<keyword evidence="2 5" id="KW-0812">Transmembrane</keyword>
<evidence type="ECO:0000256" key="4">
    <source>
        <dbReference type="ARBA" id="ARBA00023136"/>
    </source>
</evidence>
<dbReference type="EMBL" id="JACHWS010000005">
    <property type="protein sequence ID" value="MBB3039844.1"/>
    <property type="molecule type" value="Genomic_DNA"/>
</dbReference>
<proteinExistence type="predicted"/>
<sequence>MAKLVAVICLALLVFAVPAWWWLVVPLGALLTLSVTVHNTRQILKWWAGLVLPFAVLSFLLQGLFFPEGETLLAGFGPARLTVEGLEFAALYALRIATILAAFVLFTATTAPSRLMTSLTTAGLNPKISYMVTSGIALIPALNDRAQSVLAAQRARGLQTTGNLAHRTRVLLTVVKPVVFGVLADLEQRAFTLEQRGFGSQVRPTAYSPAPFSAAERAFCVLAPIVTLTFVLVLLTVGRS</sequence>
<feature type="transmembrane region" description="Helical" evidence="5">
    <location>
        <begin position="43"/>
        <end position="67"/>
    </location>
</feature>